<dbReference type="EMBL" id="LC168164">
    <property type="protein sequence ID" value="BAV39332.1"/>
    <property type="molecule type" value="Genomic_DNA"/>
</dbReference>
<proteinExistence type="predicted"/>
<protein>
    <submittedName>
        <fullName evidence="1">Uncharacterized protein</fullName>
    </submittedName>
</protein>
<sequence length="372" mass="42011">MKVGKQAKDLSAKVGSKIGNITNAESALKKLKKERKDTILGYAKQYIDKINENQYVKAKLDVHEQDYTRMYIDIDNSGYGGAIIMNHGYSSIDMGDVFRTVVNVSLSGYSKEVIDPIIEYPIYGEKKVSNEKMGATLEKVSIIAKELSQLYWIMNGFILYKEVEKEVKQLDKEIENIESLATSNPYVEQYGLAEVVANEAIAHAFKQKNFKFQPKKFSDLVKDIKKNKGFYFTQGGNGSGDMFGLSWRYNSMGDNQSAWEQMVMDIVNVDTRLSEGDVILPVFVEKGGLYSDMMSEFKIESKGKNFKGVAKSASSDEVKLSKKLLSAKPRKEVYLSSTKNDVSDVFIHKGAFILLLALFTNEMDEYKKLFIN</sequence>
<reference evidence="1 2" key="1">
    <citation type="submission" date="2016-07" db="EMBL/GenBank/DDBJ databases">
        <title>Characterization of three bacteriophages infecting bacteria isolated from shrimp culture pond water.</title>
        <authorList>
            <person name="Khoa H.V."/>
        </authorList>
    </citation>
    <scope>NUCLEOTIDE SEQUENCE [LARGE SCALE GENOMIC DNA]</scope>
</reference>
<name>A0A1B4XWZ0_9CAUD</name>
<evidence type="ECO:0000313" key="1">
    <source>
        <dbReference type="EMBL" id="BAV39332.1"/>
    </source>
</evidence>
<organism evidence="1 2">
    <name type="scientific">Tenacibaculum phage pT24</name>
    <dbReference type="NCBI Taxonomy" id="1880590"/>
    <lineage>
        <taxon>Viruses</taxon>
        <taxon>Duplodnaviria</taxon>
        <taxon>Heunggongvirae</taxon>
        <taxon>Uroviricota</taxon>
        <taxon>Caudoviricetes</taxon>
        <taxon>Kungbxnavirus</taxon>
        <taxon>Kungbxnavirus pT24</taxon>
    </lineage>
</organism>
<gene>
    <name evidence="1" type="ORF">BPT24_208</name>
</gene>
<dbReference type="Proteomes" id="UP000224877">
    <property type="component" value="Segment"/>
</dbReference>
<accession>A0A1B4XWZ0</accession>
<evidence type="ECO:0000313" key="2">
    <source>
        <dbReference type="Proteomes" id="UP000224877"/>
    </source>
</evidence>
<keyword evidence="2" id="KW-1185">Reference proteome</keyword>